<evidence type="ECO:0000313" key="2">
    <source>
        <dbReference type="Proteomes" id="UP000214646"/>
    </source>
</evidence>
<protein>
    <submittedName>
        <fullName evidence="1">Uncharacterized protein</fullName>
    </submittedName>
</protein>
<keyword evidence="2" id="KW-1185">Reference proteome</keyword>
<dbReference type="RefSeq" id="WP_161967861.1">
    <property type="nucleotide sequence ID" value="NZ_NIDE01000014.1"/>
</dbReference>
<sequence length="50" mass="5427">MKNILSAASGVSQFGNGIPLITKVGDIMEAQERGSEFLEIRLSQKNIVHV</sequence>
<dbReference type="Proteomes" id="UP000214646">
    <property type="component" value="Unassembled WGS sequence"/>
</dbReference>
<proteinExistence type="predicted"/>
<evidence type="ECO:0000313" key="1">
    <source>
        <dbReference type="EMBL" id="OWK38566.1"/>
    </source>
</evidence>
<dbReference type="AlphaFoldDB" id="A0A225DM57"/>
<organism evidence="1 2">
    <name type="scientific">Fimbriiglobus ruber</name>
    <dbReference type="NCBI Taxonomy" id="1908690"/>
    <lineage>
        <taxon>Bacteria</taxon>
        <taxon>Pseudomonadati</taxon>
        <taxon>Planctomycetota</taxon>
        <taxon>Planctomycetia</taxon>
        <taxon>Gemmatales</taxon>
        <taxon>Gemmataceae</taxon>
        <taxon>Fimbriiglobus</taxon>
    </lineage>
</organism>
<reference evidence="2" key="1">
    <citation type="submission" date="2017-06" db="EMBL/GenBank/DDBJ databases">
        <title>Genome analysis of Fimbriiglobus ruber SP5, the first member of the order Planctomycetales with confirmed chitinolytic capability.</title>
        <authorList>
            <person name="Ravin N.V."/>
            <person name="Rakitin A.L."/>
            <person name="Ivanova A.A."/>
            <person name="Beletsky A.V."/>
            <person name="Kulichevskaya I.S."/>
            <person name="Mardanov A.V."/>
            <person name="Dedysh S.N."/>
        </authorList>
    </citation>
    <scope>NUCLEOTIDE SEQUENCE [LARGE SCALE GENOMIC DNA]</scope>
    <source>
        <strain evidence="2">SP5</strain>
    </source>
</reference>
<dbReference type="EMBL" id="NIDE01000014">
    <property type="protein sequence ID" value="OWK38566.1"/>
    <property type="molecule type" value="Genomic_DNA"/>
</dbReference>
<accession>A0A225DM57</accession>
<gene>
    <name evidence="1" type="ORF">FRUB_07686</name>
</gene>
<comment type="caution">
    <text evidence="1">The sequence shown here is derived from an EMBL/GenBank/DDBJ whole genome shotgun (WGS) entry which is preliminary data.</text>
</comment>
<name>A0A225DM57_9BACT</name>